<sequence>MEFILEIVGFVVKAGIVTLAVGAVILLLSATIRRNEDNEIGSISVVDLGNHLDDLVESVRYAVMDRKTAKDYQKTQKKEQKHKTPSEKNLYVLDFDGDIAATQVGELREQVTAVLGMADPEKDEVVVRLESSGGMVHQYGLAAAQLARLREKKIPLTVCIDRVAASGGYMMACIADRILAPPFAILGSIGVIAMFPNFHRLLKKHDVDYLEMTSGEFKRTLSPLGEVTEKGREKFQSELEDTHQLFKDFVTTYRPAVDVDKIATGETWYGTRALEQKLIDRLLTSDDYLLERRPETNIYLIRYDVAKSVRERVTSTLTSIGAGMVKKVWTEMEERARFRAE</sequence>
<dbReference type="Proteomes" id="UP000664417">
    <property type="component" value="Unassembled WGS sequence"/>
</dbReference>
<dbReference type="EMBL" id="JAFREP010000005">
    <property type="protein sequence ID" value="MBO1318376.1"/>
    <property type="molecule type" value="Genomic_DNA"/>
</dbReference>
<keyword evidence="6 13" id="KW-0378">Hydrolase</keyword>
<dbReference type="EC" id="3.4.21.-" evidence="13"/>
<evidence type="ECO:0000313" key="14">
    <source>
        <dbReference type="Proteomes" id="UP000664417"/>
    </source>
</evidence>
<evidence type="ECO:0000259" key="11">
    <source>
        <dbReference type="Pfam" id="PF01343"/>
    </source>
</evidence>
<dbReference type="RefSeq" id="WP_207858110.1">
    <property type="nucleotide sequence ID" value="NZ_JAFREP010000005.1"/>
</dbReference>
<evidence type="ECO:0000256" key="3">
    <source>
        <dbReference type="ARBA" id="ARBA00022475"/>
    </source>
</evidence>
<organism evidence="13 14">
    <name type="scientific">Acanthopleuribacter pedis</name>
    <dbReference type="NCBI Taxonomy" id="442870"/>
    <lineage>
        <taxon>Bacteria</taxon>
        <taxon>Pseudomonadati</taxon>
        <taxon>Acidobacteriota</taxon>
        <taxon>Holophagae</taxon>
        <taxon>Acanthopleuribacterales</taxon>
        <taxon>Acanthopleuribacteraceae</taxon>
        <taxon>Acanthopleuribacter</taxon>
    </lineage>
</organism>
<evidence type="ECO:0000256" key="4">
    <source>
        <dbReference type="ARBA" id="ARBA00022670"/>
    </source>
</evidence>
<dbReference type="CDD" id="cd07023">
    <property type="entry name" value="S49_Sppa_N_C"/>
    <property type="match status" value="1"/>
</dbReference>
<accession>A0A8J7Q5K2</accession>
<feature type="transmembrane region" description="Helical" evidence="10">
    <location>
        <begin position="6"/>
        <end position="28"/>
    </location>
</feature>
<keyword evidence="8 10" id="KW-1133">Transmembrane helix</keyword>
<dbReference type="Gene3D" id="6.20.330.10">
    <property type="match status" value="1"/>
</dbReference>
<keyword evidence="4 13" id="KW-0645">Protease</keyword>
<keyword evidence="14" id="KW-1185">Reference proteome</keyword>
<feature type="transmembrane region" description="Helical" evidence="10">
    <location>
        <begin position="178"/>
        <end position="195"/>
    </location>
</feature>
<feature type="domain" description="Peptidase S49 N-terminal proteobacteria" evidence="12">
    <location>
        <begin position="2"/>
        <end position="146"/>
    </location>
</feature>
<evidence type="ECO:0000256" key="10">
    <source>
        <dbReference type="SAM" id="Phobius"/>
    </source>
</evidence>
<evidence type="ECO:0000256" key="1">
    <source>
        <dbReference type="ARBA" id="ARBA00004236"/>
    </source>
</evidence>
<dbReference type="GO" id="GO:0004252">
    <property type="term" value="F:serine-type endopeptidase activity"/>
    <property type="evidence" value="ECO:0007669"/>
    <property type="project" value="InterPro"/>
</dbReference>
<dbReference type="InterPro" id="IPR002142">
    <property type="entry name" value="Peptidase_S49"/>
</dbReference>
<dbReference type="InterPro" id="IPR047272">
    <property type="entry name" value="S49_SppA_C"/>
</dbReference>
<gene>
    <name evidence="13" type="primary">sohB</name>
    <name evidence="13" type="ORF">J3U88_07910</name>
</gene>
<evidence type="ECO:0000256" key="8">
    <source>
        <dbReference type="ARBA" id="ARBA00022989"/>
    </source>
</evidence>
<feature type="domain" description="Peptidase S49" evidence="11">
    <location>
        <begin position="149"/>
        <end position="291"/>
    </location>
</feature>
<comment type="similarity">
    <text evidence="2">Belongs to the peptidase S49 family.</text>
</comment>
<evidence type="ECO:0000256" key="9">
    <source>
        <dbReference type="ARBA" id="ARBA00023136"/>
    </source>
</evidence>
<keyword evidence="9 10" id="KW-0472">Membrane</keyword>
<dbReference type="PANTHER" id="PTHR42987:SF4">
    <property type="entry name" value="PROTEASE SOHB-RELATED"/>
    <property type="match status" value="1"/>
</dbReference>
<comment type="caution">
    <text evidence="13">The sequence shown here is derived from an EMBL/GenBank/DDBJ whole genome shotgun (WGS) entry which is preliminary data.</text>
</comment>
<keyword evidence="3" id="KW-1003">Cell membrane</keyword>
<keyword evidence="5 10" id="KW-0812">Transmembrane</keyword>
<evidence type="ECO:0000256" key="7">
    <source>
        <dbReference type="ARBA" id="ARBA00022825"/>
    </source>
</evidence>
<keyword evidence="7" id="KW-0720">Serine protease</keyword>
<evidence type="ECO:0000313" key="13">
    <source>
        <dbReference type="EMBL" id="MBO1318376.1"/>
    </source>
</evidence>
<name>A0A8J7Q5K2_9BACT</name>
<proteinExistence type="inferred from homology"/>
<evidence type="ECO:0000256" key="6">
    <source>
        <dbReference type="ARBA" id="ARBA00022801"/>
    </source>
</evidence>
<dbReference type="GO" id="GO:0005886">
    <property type="term" value="C:plasma membrane"/>
    <property type="evidence" value="ECO:0007669"/>
    <property type="project" value="UniProtKB-SubCell"/>
</dbReference>
<dbReference type="Pfam" id="PF01343">
    <property type="entry name" value="Peptidase_S49"/>
    <property type="match status" value="1"/>
</dbReference>
<dbReference type="InterPro" id="IPR013703">
    <property type="entry name" value="Peptidase_S49_N_proteobac"/>
</dbReference>
<comment type="subcellular location">
    <subcellularLocation>
        <location evidence="1">Cell membrane</location>
    </subcellularLocation>
</comment>
<dbReference type="SUPFAM" id="SSF52096">
    <property type="entry name" value="ClpP/crotonase"/>
    <property type="match status" value="1"/>
</dbReference>
<evidence type="ECO:0000256" key="5">
    <source>
        <dbReference type="ARBA" id="ARBA00022692"/>
    </source>
</evidence>
<protein>
    <submittedName>
        <fullName evidence="13">Protease SohB</fullName>
        <ecNumber evidence="13">3.4.21.-</ecNumber>
    </submittedName>
</protein>
<dbReference type="Gene3D" id="3.90.226.10">
    <property type="entry name" value="2-enoyl-CoA Hydratase, Chain A, domain 1"/>
    <property type="match status" value="1"/>
</dbReference>
<evidence type="ECO:0000256" key="2">
    <source>
        <dbReference type="ARBA" id="ARBA00008683"/>
    </source>
</evidence>
<dbReference type="GO" id="GO:0006508">
    <property type="term" value="P:proteolysis"/>
    <property type="evidence" value="ECO:0007669"/>
    <property type="project" value="UniProtKB-KW"/>
</dbReference>
<reference evidence="13" key="1">
    <citation type="submission" date="2021-03" db="EMBL/GenBank/DDBJ databases">
        <authorList>
            <person name="Wang G."/>
        </authorList>
    </citation>
    <scope>NUCLEOTIDE SEQUENCE</scope>
    <source>
        <strain evidence="13">KCTC 12899</strain>
    </source>
</reference>
<dbReference type="PANTHER" id="PTHR42987">
    <property type="entry name" value="PEPTIDASE S49"/>
    <property type="match status" value="1"/>
</dbReference>
<evidence type="ECO:0000259" key="12">
    <source>
        <dbReference type="Pfam" id="PF08496"/>
    </source>
</evidence>
<dbReference type="Pfam" id="PF08496">
    <property type="entry name" value="Peptidase_S49_N"/>
    <property type="match status" value="1"/>
</dbReference>
<dbReference type="InterPro" id="IPR029045">
    <property type="entry name" value="ClpP/crotonase-like_dom_sf"/>
</dbReference>
<dbReference type="AlphaFoldDB" id="A0A8J7Q5K2"/>
<dbReference type="NCBIfam" id="NF008745">
    <property type="entry name" value="PRK11778.1"/>
    <property type="match status" value="1"/>
</dbReference>